<organism evidence="2 3">
    <name type="scientific">Halorubrum vacuolatum</name>
    <name type="common">Natronobacterium vacuolatum</name>
    <dbReference type="NCBI Taxonomy" id="63740"/>
    <lineage>
        <taxon>Archaea</taxon>
        <taxon>Methanobacteriati</taxon>
        <taxon>Methanobacteriota</taxon>
        <taxon>Stenosarchaea group</taxon>
        <taxon>Halobacteria</taxon>
        <taxon>Halobacteriales</taxon>
        <taxon>Haloferacaceae</taxon>
        <taxon>Halorubrum</taxon>
    </lineage>
</organism>
<gene>
    <name evidence="2" type="ORF">SAMN06264855_12621</name>
</gene>
<evidence type="ECO:0000313" key="2">
    <source>
        <dbReference type="EMBL" id="SNR64311.1"/>
    </source>
</evidence>
<dbReference type="Proteomes" id="UP000198397">
    <property type="component" value="Unassembled WGS sequence"/>
</dbReference>
<keyword evidence="3" id="KW-1185">Reference proteome</keyword>
<proteinExistence type="predicted"/>
<dbReference type="EMBL" id="FZNQ01000026">
    <property type="protein sequence ID" value="SNR64311.1"/>
    <property type="molecule type" value="Genomic_DNA"/>
</dbReference>
<reference evidence="2 3" key="1">
    <citation type="submission" date="2017-06" db="EMBL/GenBank/DDBJ databases">
        <authorList>
            <person name="Kim H.J."/>
            <person name="Triplett B.A."/>
        </authorList>
    </citation>
    <scope>NUCLEOTIDE SEQUENCE [LARGE SCALE GENOMIC DNA]</scope>
    <source>
        <strain evidence="2 3">DSM 8800</strain>
    </source>
</reference>
<sequence length="277" mass="30298">MTVASRQGGPGGGEPSDASTTDRPNAPAAESPTPGWRGSEPTDSESIGRASSGPRVRDRSAALPTQTGRSIRPDRPTIPDRTREASRLGYAPSPKSGRTREDPPLRDPTCYALTDHFCERLTQPGRYVTTRSVSDAIRRGQLRWNRTDGWRFALVRDGVRFVVVVSDTETDSPVVVTAWSEIADAERALASSRFDAVDVDTIAVRSALSESSSTPIPDRIRPRQVTRPFEIGDHRLSTVAGEPYVRCTTCGCRFRSKSEITERRCRVRPATDGGRSS</sequence>
<feature type="compositionally biased region" description="Basic and acidic residues" evidence="1">
    <location>
        <begin position="71"/>
        <end position="86"/>
    </location>
</feature>
<dbReference type="AlphaFoldDB" id="A0A238Y0L7"/>
<name>A0A238Y0L7_HALVU</name>
<feature type="region of interest" description="Disordered" evidence="1">
    <location>
        <begin position="1"/>
        <end position="107"/>
    </location>
</feature>
<protein>
    <submittedName>
        <fullName evidence="2">Uncharacterized protein</fullName>
    </submittedName>
</protein>
<evidence type="ECO:0000313" key="3">
    <source>
        <dbReference type="Proteomes" id="UP000198397"/>
    </source>
</evidence>
<evidence type="ECO:0000256" key="1">
    <source>
        <dbReference type="SAM" id="MobiDB-lite"/>
    </source>
</evidence>
<accession>A0A238Y0L7</accession>